<keyword evidence="13" id="KW-1185">Reference proteome</keyword>
<dbReference type="InterPro" id="IPR015853">
    <property type="entry name" value="ABC_transpr_FbpC"/>
</dbReference>
<evidence type="ECO:0000256" key="5">
    <source>
        <dbReference type="ARBA" id="ARBA00022741"/>
    </source>
</evidence>
<keyword evidence="3" id="KW-0410">Iron transport</keyword>
<evidence type="ECO:0000256" key="8">
    <source>
        <dbReference type="ARBA" id="ARBA00023004"/>
    </source>
</evidence>
<dbReference type="EMBL" id="HG794546">
    <property type="protein sequence ID" value="CDK98785.1"/>
    <property type="molecule type" value="Genomic_DNA"/>
</dbReference>
<accession>V6EZX7</accession>
<dbReference type="InterPro" id="IPR003439">
    <property type="entry name" value="ABC_transporter-like_ATP-bd"/>
</dbReference>
<keyword evidence="2" id="KW-1003">Cell membrane</keyword>
<proteinExistence type="predicted"/>
<dbReference type="FunFam" id="3.40.50.300:FF:000425">
    <property type="entry name" value="Probable ABC transporter, ATP-binding subunit"/>
    <property type="match status" value="1"/>
</dbReference>
<keyword evidence="5" id="KW-0547">Nucleotide-binding</keyword>
<dbReference type="PANTHER" id="PTHR42781">
    <property type="entry name" value="SPERMIDINE/PUTRESCINE IMPORT ATP-BINDING PROTEIN POTA"/>
    <property type="match status" value="1"/>
</dbReference>
<keyword evidence="12" id="KW-0378">Hydrolase</keyword>
<dbReference type="InterPro" id="IPR003593">
    <property type="entry name" value="AAA+_ATPase"/>
</dbReference>
<name>V6EZX7_MAGGM</name>
<dbReference type="GO" id="GO:0016887">
    <property type="term" value="F:ATP hydrolysis activity"/>
    <property type="evidence" value="ECO:0007669"/>
    <property type="project" value="InterPro"/>
</dbReference>
<reference evidence="12 13" key="1">
    <citation type="journal article" date="2014" name="Genome Announc.">
        <title>Complete genome sequence of Magnetospirillum gryphiswaldense MSR-1.</title>
        <authorList>
            <person name="Wang X."/>
            <person name="Wang Q."/>
            <person name="Zhang W."/>
            <person name="Wang Y."/>
            <person name="Li L."/>
            <person name="Wen T."/>
            <person name="Zhang T."/>
            <person name="Zhang Y."/>
            <person name="Xu J."/>
            <person name="Hu J."/>
            <person name="Li S."/>
            <person name="Liu L."/>
            <person name="Liu J."/>
            <person name="Jiang W."/>
            <person name="Tian J."/>
            <person name="Li Y."/>
            <person name="Schuler D."/>
            <person name="Wang L."/>
            <person name="Li J."/>
        </authorList>
    </citation>
    <scope>NUCLEOTIDE SEQUENCE [LARGE SCALE GENOMIC DNA]</scope>
    <source>
        <strain evidence="13">DSM 6361 / JCM 21280 / NBRC 15271 / MSR-1</strain>
    </source>
</reference>
<dbReference type="PROSITE" id="PS50893">
    <property type="entry name" value="ABC_TRANSPORTER_2"/>
    <property type="match status" value="1"/>
</dbReference>
<dbReference type="Pfam" id="PF08402">
    <property type="entry name" value="TOBE_2"/>
    <property type="match status" value="1"/>
</dbReference>
<dbReference type="Gene3D" id="3.40.50.300">
    <property type="entry name" value="P-loop containing nucleotide triphosphate hydrolases"/>
    <property type="match status" value="1"/>
</dbReference>
<keyword evidence="6 12" id="KW-0067">ATP-binding</keyword>
<keyword evidence="7" id="KW-1278">Translocase</keyword>
<dbReference type="GO" id="GO:0015697">
    <property type="term" value="P:quaternary ammonium group transport"/>
    <property type="evidence" value="ECO:0007669"/>
    <property type="project" value="UniProtKB-ARBA"/>
</dbReference>
<dbReference type="GO" id="GO:0015408">
    <property type="term" value="F:ABC-type ferric iron transporter activity"/>
    <property type="evidence" value="ECO:0007669"/>
    <property type="project" value="InterPro"/>
</dbReference>
<evidence type="ECO:0000259" key="11">
    <source>
        <dbReference type="PROSITE" id="PS50893"/>
    </source>
</evidence>
<evidence type="ECO:0000256" key="6">
    <source>
        <dbReference type="ARBA" id="ARBA00022840"/>
    </source>
</evidence>
<evidence type="ECO:0000256" key="3">
    <source>
        <dbReference type="ARBA" id="ARBA00022496"/>
    </source>
</evidence>
<dbReference type="GO" id="GO:0005524">
    <property type="term" value="F:ATP binding"/>
    <property type="evidence" value="ECO:0007669"/>
    <property type="project" value="UniProtKB-KW"/>
</dbReference>
<evidence type="ECO:0000256" key="2">
    <source>
        <dbReference type="ARBA" id="ARBA00022475"/>
    </source>
</evidence>
<evidence type="ECO:0000256" key="9">
    <source>
        <dbReference type="ARBA" id="ARBA00023065"/>
    </source>
</evidence>
<dbReference type="InterPro" id="IPR027417">
    <property type="entry name" value="P-loop_NTPase"/>
</dbReference>
<dbReference type="EC" id="3.6.3.30" evidence="12"/>
<keyword evidence="8" id="KW-0408">Iron</keyword>
<evidence type="ECO:0000256" key="7">
    <source>
        <dbReference type="ARBA" id="ARBA00022967"/>
    </source>
</evidence>
<dbReference type="Gene3D" id="2.40.50.100">
    <property type="match status" value="1"/>
</dbReference>
<dbReference type="Proteomes" id="UP000018922">
    <property type="component" value="Chromosome I"/>
</dbReference>
<keyword evidence="10" id="KW-0472">Membrane</keyword>
<dbReference type="InterPro" id="IPR017871">
    <property type="entry name" value="ABC_transporter-like_CS"/>
</dbReference>
<dbReference type="eggNOG" id="COG3842">
    <property type="taxonomic scope" value="Bacteria"/>
</dbReference>
<dbReference type="SUPFAM" id="SSF52540">
    <property type="entry name" value="P-loop containing nucleoside triphosphate hydrolases"/>
    <property type="match status" value="1"/>
</dbReference>
<evidence type="ECO:0000256" key="4">
    <source>
        <dbReference type="ARBA" id="ARBA00022519"/>
    </source>
</evidence>
<evidence type="ECO:0000313" key="13">
    <source>
        <dbReference type="Proteomes" id="UP000018922"/>
    </source>
</evidence>
<protein>
    <submittedName>
        <fullName evidence="12">Putrescine transporter subunit: ATP-binding component of ABC superfamily</fullName>
        <ecNumber evidence="12">3.6.3.30</ecNumber>
    </submittedName>
</protein>
<dbReference type="PANTHER" id="PTHR42781:SF5">
    <property type="entry name" value="PUTRESCINE TRANSPORT ATP-BINDING PROTEIN POTG"/>
    <property type="match status" value="1"/>
</dbReference>
<dbReference type="SMART" id="SM00382">
    <property type="entry name" value="AAA"/>
    <property type="match status" value="1"/>
</dbReference>
<dbReference type="InterPro" id="IPR013611">
    <property type="entry name" value="Transp-assoc_OB_typ2"/>
</dbReference>
<keyword evidence="9" id="KW-0406">Ion transport</keyword>
<dbReference type="HOGENOM" id="CLU_000604_1_1_5"/>
<organism evidence="12 13">
    <name type="scientific">Magnetospirillum gryphiswaldense (strain DSM 6361 / JCM 21280 / NBRC 15271 / MSR-1)</name>
    <dbReference type="NCBI Taxonomy" id="431944"/>
    <lineage>
        <taxon>Bacteria</taxon>
        <taxon>Pseudomonadati</taxon>
        <taxon>Pseudomonadota</taxon>
        <taxon>Alphaproteobacteria</taxon>
        <taxon>Rhodospirillales</taxon>
        <taxon>Rhodospirillaceae</taxon>
        <taxon>Magnetospirillum</taxon>
    </lineage>
</organism>
<dbReference type="Pfam" id="PF00005">
    <property type="entry name" value="ABC_tran"/>
    <property type="match status" value="1"/>
</dbReference>
<dbReference type="STRING" id="1430440.MGMSRv2__1570"/>
<dbReference type="PROSITE" id="PS00211">
    <property type="entry name" value="ABC_TRANSPORTER_1"/>
    <property type="match status" value="1"/>
</dbReference>
<dbReference type="CDD" id="cd03259">
    <property type="entry name" value="ABC_Carb_Solutes_like"/>
    <property type="match status" value="1"/>
</dbReference>
<evidence type="ECO:0000256" key="1">
    <source>
        <dbReference type="ARBA" id="ARBA00022448"/>
    </source>
</evidence>
<keyword evidence="4" id="KW-0997">Cell inner membrane</keyword>
<sequence length="348" mass="37765">MNSTTGLVMSNITHHFGQTRVVDDVSLSIAPGELLCLLGPSGCGKTTTLRIAAGLESPSAGTVVLNSQLVSGNGVHLPPERRHVGFLFQDYALFPHLDVLGNVEFGIQSLTGTERKTRALEMLDQVGMKDYAQAWPHQLSGGQQQRVALARALAPNPGLMLLDEPFSGLDKRLRDQVRDETLHVLKRNRVSTLMVTHDPEEAMFMADRVAVMRQGRIVQMDQPEALYNSPADPFVASFFGEVNIFDALVSNGMADTPLGRFSVDGPVAKAQVLVRPEGIGITDDAGPEAVVLAARLLGRVSLIHLRVEHPHLPAAHLHARLASRALPAEGERLRLSIDHSQVFIFPAT</sequence>
<gene>
    <name evidence="12" type="primary">potG</name>
    <name evidence="12" type="ordered locus">MGMSRv2__1570</name>
</gene>
<feature type="domain" description="ABC transporter" evidence="11">
    <location>
        <begin position="7"/>
        <end position="239"/>
    </location>
</feature>
<dbReference type="KEGG" id="mgy:MGMSRv2__1570"/>
<evidence type="ECO:0000313" key="12">
    <source>
        <dbReference type="EMBL" id="CDK98785.1"/>
    </source>
</evidence>
<dbReference type="GO" id="GO:0043190">
    <property type="term" value="C:ATP-binding cassette (ABC) transporter complex"/>
    <property type="evidence" value="ECO:0007669"/>
    <property type="project" value="InterPro"/>
</dbReference>
<dbReference type="InterPro" id="IPR008995">
    <property type="entry name" value="Mo/tungstate-bd_C_term_dom"/>
</dbReference>
<keyword evidence="1" id="KW-0813">Transport</keyword>
<dbReference type="AlphaFoldDB" id="V6EZX7"/>
<dbReference type="InterPro" id="IPR050093">
    <property type="entry name" value="ABC_SmlMolc_Importer"/>
</dbReference>
<dbReference type="SUPFAM" id="SSF50331">
    <property type="entry name" value="MOP-like"/>
    <property type="match status" value="1"/>
</dbReference>
<evidence type="ECO:0000256" key="10">
    <source>
        <dbReference type="ARBA" id="ARBA00023136"/>
    </source>
</evidence>